<comment type="caution">
    <text evidence="2">The sequence shown here is derived from an EMBL/GenBank/DDBJ whole genome shotgun (WGS) entry which is preliminary data.</text>
</comment>
<sequence>MFVGKALNRKLARSITGELPPLFAVIYARASNETKARKVAVSTQIAVGRKFCEDNGITVVAVLVDNNLSASRYATEERQDYTEALRLLSTGRANLLWTWENSRAQRNLSMFARLREILEKVGGYWAYDDRIYDMNDPDDRIDTAEDAVDAERESEKIRKRTRRGVEARALEGLWAGPLGYGYRIVYDQRTGEAHREVDPETAPIAEAIVDRLIEEPNASVLVRELIEAGVPCARGHVWRADHVKKLQHVSKDPHGWAKLIDSLSPEQQEAAYEALVRVREDTPSQVAQQMNREQWVHPLPGEWNVSKVRNIALSPVIAGLRVFRKKIVGKGVWQPIISDRKRALIVARLGDPSRSSVRDGTRVKYLQTGILLCGICETPTRSTPLHRARPGYRCPHGHLMRDMERTDAYVVEAVLTRLESEDARELFRYEDQADELTKAVATARELRARLDGFTDSAASGGIGPERLSRIEAKLVPQIEAAEERVRQIGVSPVVADFLGADARTVWAGLSLSQQREVLRAVVTPRLLPTKGGRAPFNPDDIMLTWLGAPAAIPGVDDSFDDEVLAEVS</sequence>
<evidence type="ECO:0000313" key="2">
    <source>
        <dbReference type="EMBL" id="KFU77754.1"/>
    </source>
</evidence>
<reference evidence="2 3" key="1">
    <citation type="journal article" date="2014" name="Genome Announc.">
        <title>Draft Genome Sequence of Amycolatopsis lurida NRRL 2430, Producer of the Glycopeptide Family Antibiotic Ristocetin.</title>
        <authorList>
            <person name="Kwun M.J."/>
            <person name="Hong H.J."/>
        </authorList>
    </citation>
    <scope>NUCLEOTIDE SEQUENCE [LARGE SCALE GENOMIC DNA]</scope>
    <source>
        <strain evidence="2 3">NRRL 2430</strain>
    </source>
</reference>
<gene>
    <name evidence="2" type="ORF">BB31_29235</name>
</gene>
<dbReference type="SUPFAM" id="SSF53041">
    <property type="entry name" value="Resolvase-like"/>
    <property type="match status" value="1"/>
</dbReference>
<dbReference type="Pfam" id="PF07508">
    <property type="entry name" value="Recombinase"/>
    <property type="match status" value="1"/>
</dbReference>
<dbReference type="Gene3D" id="3.90.1750.20">
    <property type="entry name" value="Putative Large Serine Recombinase, Chain B, Domain 2"/>
    <property type="match status" value="1"/>
</dbReference>
<keyword evidence="3" id="KW-1185">Reference proteome</keyword>
<dbReference type="Gene3D" id="3.40.50.1390">
    <property type="entry name" value="Resolvase, N-terminal catalytic domain"/>
    <property type="match status" value="1"/>
</dbReference>
<evidence type="ECO:0000313" key="3">
    <source>
        <dbReference type="Proteomes" id="UP000256220"/>
    </source>
</evidence>
<dbReference type="PANTHER" id="PTHR30461:SF23">
    <property type="entry name" value="DNA RECOMBINASE-RELATED"/>
    <property type="match status" value="1"/>
</dbReference>
<dbReference type="AlphaFoldDB" id="A0A2P2FM13"/>
<dbReference type="CDD" id="cd00338">
    <property type="entry name" value="Ser_Recombinase"/>
    <property type="match status" value="1"/>
</dbReference>
<dbReference type="SMART" id="SM00857">
    <property type="entry name" value="Resolvase"/>
    <property type="match status" value="1"/>
</dbReference>
<name>A0A2P2FM13_AMYLU</name>
<organism evidence="2 3">
    <name type="scientific">Amycolatopsis lurida NRRL 2430</name>
    <dbReference type="NCBI Taxonomy" id="1460371"/>
    <lineage>
        <taxon>Bacteria</taxon>
        <taxon>Bacillati</taxon>
        <taxon>Actinomycetota</taxon>
        <taxon>Actinomycetes</taxon>
        <taxon>Pseudonocardiales</taxon>
        <taxon>Pseudonocardiaceae</taxon>
        <taxon>Amycolatopsis</taxon>
    </lineage>
</organism>
<dbReference type="Pfam" id="PF00239">
    <property type="entry name" value="Resolvase"/>
    <property type="match status" value="1"/>
</dbReference>
<proteinExistence type="predicted"/>
<dbReference type="InterPro" id="IPR036162">
    <property type="entry name" value="Resolvase-like_N_sf"/>
</dbReference>
<dbReference type="InterPro" id="IPR011109">
    <property type="entry name" value="DNA_bind_recombinase_dom"/>
</dbReference>
<protein>
    <recommendedName>
        <fullName evidence="1">Resolvase/invertase-type recombinase catalytic domain-containing protein</fullName>
    </recommendedName>
</protein>
<accession>A0A2P2FM13</accession>
<feature type="domain" description="Resolvase/invertase-type recombinase catalytic" evidence="1">
    <location>
        <begin position="24"/>
        <end position="174"/>
    </location>
</feature>
<dbReference type="PANTHER" id="PTHR30461">
    <property type="entry name" value="DNA-INVERTASE FROM LAMBDOID PROPHAGE"/>
    <property type="match status" value="1"/>
</dbReference>
<dbReference type="InterPro" id="IPR006119">
    <property type="entry name" value="Resolv_N"/>
</dbReference>
<dbReference type="GO" id="GO:0000150">
    <property type="term" value="F:DNA strand exchange activity"/>
    <property type="evidence" value="ECO:0007669"/>
    <property type="project" value="InterPro"/>
</dbReference>
<dbReference type="GO" id="GO:0003677">
    <property type="term" value="F:DNA binding"/>
    <property type="evidence" value="ECO:0007669"/>
    <property type="project" value="InterPro"/>
</dbReference>
<dbReference type="InterPro" id="IPR050639">
    <property type="entry name" value="SSR_resolvase"/>
</dbReference>
<evidence type="ECO:0000259" key="1">
    <source>
        <dbReference type="SMART" id="SM00857"/>
    </source>
</evidence>
<dbReference type="InterPro" id="IPR038109">
    <property type="entry name" value="DNA_bind_recomb_sf"/>
</dbReference>
<dbReference type="Proteomes" id="UP000256220">
    <property type="component" value="Unassembled WGS sequence"/>
</dbReference>
<dbReference type="EMBL" id="JFBM01000030">
    <property type="protein sequence ID" value="KFU77754.1"/>
    <property type="molecule type" value="Genomic_DNA"/>
</dbReference>